<keyword evidence="2" id="KW-1185">Reference proteome</keyword>
<organism evidence="1 2">
    <name type="scientific">Pseudarthrobacter enclensis</name>
    <dbReference type="NCBI Taxonomy" id="993070"/>
    <lineage>
        <taxon>Bacteria</taxon>
        <taxon>Bacillati</taxon>
        <taxon>Actinomycetota</taxon>
        <taxon>Actinomycetes</taxon>
        <taxon>Micrococcales</taxon>
        <taxon>Micrococcaceae</taxon>
        <taxon>Pseudarthrobacter</taxon>
    </lineage>
</organism>
<reference evidence="1 2" key="1">
    <citation type="journal article" date="2014" name="Arch. Microbiol.">
        <title>Arthrobacter enclensis sp. nov., isolated from sediment sample.</title>
        <authorList>
            <person name="Dastager S.G."/>
            <person name="Liu Q."/>
            <person name="Tang S.K."/>
            <person name="Krishnamurthi S."/>
            <person name="Lee J.C."/>
            <person name="Li W.J."/>
        </authorList>
    </citation>
    <scope>NUCLEOTIDE SEQUENCE [LARGE SCALE GENOMIC DNA]</scope>
    <source>
        <strain evidence="1 2">NIO-1008</strain>
    </source>
</reference>
<dbReference type="EMBL" id="LNQM01000004">
    <property type="protein sequence ID" value="KSU76057.1"/>
    <property type="molecule type" value="Genomic_DNA"/>
</dbReference>
<accession>A0A0V8IMT3</accession>
<dbReference type="Proteomes" id="UP000053199">
    <property type="component" value="Unassembled WGS sequence"/>
</dbReference>
<sequence length="115" mass="13086">MSEEDFAELVAVLSRHSPTPRCSLYFADVFTWFADPSEAPVYEANLLDLPSVLKEASEDDQVFTPANIWPSDRSWLVYTDYDLWATKVSGSSKLINELRTNSFLETLDWTPSDDT</sequence>
<protein>
    <submittedName>
        <fullName evidence="1">Uncharacterized protein</fullName>
    </submittedName>
</protein>
<name>A0A0V8IMT3_9MICC</name>
<evidence type="ECO:0000313" key="1">
    <source>
        <dbReference type="EMBL" id="KSU76057.1"/>
    </source>
</evidence>
<comment type="caution">
    <text evidence="1">The sequence shown here is derived from an EMBL/GenBank/DDBJ whole genome shotgun (WGS) entry which is preliminary data.</text>
</comment>
<proteinExistence type="predicted"/>
<dbReference type="AlphaFoldDB" id="A0A0V8IMT3"/>
<gene>
    <name evidence="1" type="ORF">AS031_11860</name>
</gene>
<evidence type="ECO:0000313" key="2">
    <source>
        <dbReference type="Proteomes" id="UP000053199"/>
    </source>
</evidence>